<reference evidence="1 2" key="1">
    <citation type="submission" date="2017-10" db="EMBL/GenBank/DDBJ databases">
        <title>A large-scale comparative metagenomic study reveals the eutrophication-driven functional interactions in six Microcystis-epibionts communities.</title>
        <authorList>
            <person name="Li Q."/>
            <person name="Lin F."/>
        </authorList>
    </citation>
    <scope>NUCLEOTIDE SEQUENCE [LARGE SCALE GENOMIC DNA]</scope>
    <source>
        <strain evidence="1">TF09</strain>
    </source>
</reference>
<accession>A0A3E0KWL2</accession>
<name>A0A3E0KWL2_9CHRO</name>
<sequence length="107" mass="12230">MKEKSMNKVINDPIKDDEMLDDYSEVLTESHLKNAVRGKYARSLADKDASTIKIIAENEERYVNMKTIEVEAFVNNEGQLTVQVPSNLKEGQYQAVLIIEEPKNENQ</sequence>
<dbReference type="Proteomes" id="UP000256873">
    <property type="component" value="Unassembled WGS sequence"/>
</dbReference>
<dbReference type="EMBL" id="QQWC01000007">
    <property type="protein sequence ID" value="REJ39476.1"/>
    <property type="molecule type" value="Genomic_DNA"/>
</dbReference>
<organism evidence="1 2">
    <name type="scientific">Microcystis flos-aquae TF09</name>
    <dbReference type="NCBI Taxonomy" id="2060473"/>
    <lineage>
        <taxon>Bacteria</taxon>
        <taxon>Bacillati</taxon>
        <taxon>Cyanobacteriota</taxon>
        <taxon>Cyanophyceae</taxon>
        <taxon>Oscillatoriophycideae</taxon>
        <taxon>Chroococcales</taxon>
        <taxon>Microcystaceae</taxon>
        <taxon>Microcystis</taxon>
    </lineage>
</organism>
<gene>
    <name evidence="1" type="ORF">DWQ54_22175</name>
</gene>
<evidence type="ECO:0000313" key="2">
    <source>
        <dbReference type="Proteomes" id="UP000256873"/>
    </source>
</evidence>
<evidence type="ECO:0000313" key="1">
    <source>
        <dbReference type="EMBL" id="REJ39476.1"/>
    </source>
</evidence>
<proteinExistence type="predicted"/>
<dbReference type="AlphaFoldDB" id="A0A3E0KWL2"/>
<protein>
    <submittedName>
        <fullName evidence="1">Uncharacterized protein</fullName>
    </submittedName>
</protein>
<comment type="caution">
    <text evidence="1">The sequence shown here is derived from an EMBL/GenBank/DDBJ whole genome shotgun (WGS) entry which is preliminary data.</text>
</comment>